<dbReference type="Pfam" id="PF12833">
    <property type="entry name" value="HTH_18"/>
    <property type="match status" value="1"/>
</dbReference>
<evidence type="ECO:0000256" key="2">
    <source>
        <dbReference type="ARBA" id="ARBA00023125"/>
    </source>
</evidence>
<evidence type="ECO:0000313" key="6">
    <source>
        <dbReference type="Proteomes" id="UP000295497"/>
    </source>
</evidence>
<reference evidence="5 6" key="1">
    <citation type="submission" date="2015-09" db="EMBL/GenBank/DDBJ databases">
        <title>Sorangium comparison.</title>
        <authorList>
            <person name="Zaburannyi N."/>
            <person name="Bunk B."/>
            <person name="Overmann J."/>
            <person name="Mueller R."/>
        </authorList>
    </citation>
    <scope>NUCLEOTIDE SEQUENCE [LARGE SCALE GENOMIC DNA]</scope>
    <source>
        <strain evidence="5 6">So ce836</strain>
    </source>
</reference>
<organism evidence="5 6">
    <name type="scientific">Sorangium cellulosum</name>
    <name type="common">Polyangium cellulosum</name>
    <dbReference type="NCBI Taxonomy" id="56"/>
    <lineage>
        <taxon>Bacteria</taxon>
        <taxon>Pseudomonadati</taxon>
        <taxon>Myxococcota</taxon>
        <taxon>Polyangia</taxon>
        <taxon>Polyangiales</taxon>
        <taxon>Polyangiaceae</taxon>
        <taxon>Sorangium</taxon>
    </lineage>
</organism>
<dbReference type="RefSeq" id="WP_165374043.1">
    <property type="nucleotide sequence ID" value="NZ_CP012672.1"/>
</dbReference>
<feature type="domain" description="HTH araC/xylS-type" evidence="4">
    <location>
        <begin position="252"/>
        <end position="350"/>
    </location>
</feature>
<dbReference type="SMART" id="SM00342">
    <property type="entry name" value="HTH_ARAC"/>
    <property type="match status" value="1"/>
</dbReference>
<keyword evidence="3" id="KW-0804">Transcription</keyword>
<dbReference type="GO" id="GO:0000976">
    <property type="term" value="F:transcription cis-regulatory region binding"/>
    <property type="evidence" value="ECO:0007669"/>
    <property type="project" value="TreeGrafter"/>
</dbReference>
<dbReference type="Gene3D" id="1.10.10.60">
    <property type="entry name" value="Homeodomain-like"/>
    <property type="match status" value="1"/>
</dbReference>
<dbReference type="SUPFAM" id="SSF46689">
    <property type="entry name" value="Homeodomain-like"/>
    <property type="match status" value="1"/>
</dbReference>
<dbReference type="InterPro" id="IPR018060">
    <property type="entry name" value="HTH_AraC"/>
</dbReference>
<evidence type="ECO:0000313" key="5">
    <source>
        <dbReference type="EMBL" id="AUX31760.1"/>
    </source>
</evidence>
<accession>A0A4P2QNT7</accession>
<evidence type="ECO:0000256" key="3">
    <source>
        <dbReference type="ARBA" id="ARBA00023163"/>
    </source>
</evidence>
<protein>
    <submittedName>
        <fullName evidence="5">AraC family transcriptional regulator</fullName>
    </submittedName>
</protein>
<dbReference type="Pfam" id="PF12625">
    <property type="entry name" value="Arabinose_bd"/>
    <property type="match status" value="1"/>
</dbReference>
<proteinExistence type="predicted"/>
<dbReference type="Proteomes" id="UP000295497">
    <property type="component" value="Chromosome"/>
</dbReference>
<sequence>MKRGAPGPAARPAPYADSPLYRSFVVRPALWWAQRAGADAVALAARFGLGPSAFEDRMSEMPLAAYRDLIDACAEAAREPFLGFRIATSLPRGYLGVFELSASSAPTAGEAAARFVKYLPLVNNGLLSARLDRRGGEVVLRQWIEGEPLAQGRHGNEFILTAMLRQSREFTGQHVVPRLVRLAHPRPPDVGEIERWFGAELCFDSGENALVVSEAVMALPQVAADGALLAVLDQHATRMLDERAQRPDDFLARVRRSVRENLTHSEALLPRVASLLSSSPRTLQRELTARGTSFRRVVDEVRAEAARAYAAEGELGVGEMAFLLGYADTPSFVRAFRRWTGQTVGDYRRDAAPAAPPR</sequence>
<dbReference type="PROSITE" id="PS01124">
    <property type="entry name" value="HTH_ARAC_FAMILY_2"/>
    <property type="match status" value="1"/>
</dbReference>
<keyword evidence="2" id="KW-0238">DNA-binding</keyword>
<evidence type="ECO:0000259" key="4">
    <source>
        <dbReference type="PROSITE" id="PS01124"/>
    </source>
</evidence>
<dbReference type="InterPro" id="IPR032687">
    <property type="entry name" value="AraC-type_N"/>
</dbReference>
<dbReference type="InterPro" id="IPR009057">
    <property type="entry name" value="Homeodomain-like_sf"/>
</dbReference>
<dbReference type="EMBL" id="CP012672">
    <property type="protein sequence ID" value="AUX31760.1"/>
    <property type="molecule type" value="Genomic_DNA"/>
</dbReference>
<keyword evidence="1" id="KW-0805">Transcription regulation</keyword>
<evidence type="ECO:0000256" key="1">
    <source>
        <dbReference type="ARBA" id="ARBA00023015"/>
    </source>
</evidence>
<name>A0A4P2QNT7_SORCE</name>
<dbReference type="PANTHER" id="PTHR47894">
    <property type="entry name" value="HTH-TYPE TRANSCRIPTIONAL REGULATOR GADX"/>
    <property type="match status" value="1"/>
</dbReference>
<dbReference type="GO" id="GO:0003700">
    <property type="term" value="F:DNA-binding transcription factor activity"/>
    <property type="evidence" value="ECO:0007669"/>
    <property type="project" value="InterPro"/>
</dbReference>
<dbReference type="GO" id="GO:0005829">
    <property type="term" value="C:cytosol"/>
    <property type="evidence" value="ECO:0007669"/>
    <property type="project" value="TreeGrafter"/>
</dbReference>
<gene>
    <name evidence="5" type="primary">araC</name>
    <name evidence="5" type="ORF">SOCE836_038920</name>
</gene>
<dbReference type="PANTHER" id="PTHR47894:SF4">
    <property type="entry name" value="HTH-TYPE TRANSCRIPTIONAL REGULATOR GADX"/>
    <property type="match status" value="1"/>
</dbReference>
<dbReference type="AlphaFoldDB" id="A0A4P2QNT7"/>